<feature type="region of interest" description="Disordered" evidence="2">
    <location>
        <begin position="249"/>
        <end position="271"/>
    </location>
</feature>
<feature type="compositionally biased region" description="Low complexity" evidence="2">
    <location>
        <begin position="40"/>
        <end position="49"/>
    </location>
</feature>
<dbReference type="Proteomes" id="UP000534107">
    <property type="component" value="Unassembled WGS sequence"/>
</dbReference>
<dbReference type="InterPro" id="IPR014797">
    <property type="entry name" value="CKK_CAMSAP"/>
</dbReference>
<evidence type="ECO:0000256" key="1">
    <source>
        <dbReference type="PROSITE-ProRule" id="PRU00841"/>
    </source>
</evidence>
<feature type="non-terminal residue" evidence="4">
    <location>
        <position position="271"/>
    </location>
</feature>
<dbReference type="InterPro" id="IPR032940">
    <property type="entry name" value="CAMSAP"/>
</dbReference>
<dbReference type="GO" id="GO:0051011">
    <property type="term" value="F:microtubule minus-end binding"/>
    <property type="evidence" value="ECO:0007669"/>
    <property type="project" value="TreeGrafter"/>
</dbReference>
<comment type="caution">
    <text evidence="4">The sequence shown here is derived from an EMBL/GenBank/DDBJ whole genome shotgun (WGS) entry which is preliminary data.</text>
</comment>
<keyword evidence="5" id="KW-1185">Reference proteome</keyword>
<feature type="domain" description="CKK" evidence="3">
    <location>
        <begin position="127"/>
        <end position="266"/>
    </location>
</feature>
<feature type="compositionally biased region" description="Low complexity" evidence="2">
    <location>
        <begin position="113"/>
        <end position="124"/>
    </location>
</feature>
<dbReference type="PROSITE" id="PS51508">
    <property type="entry name" value="CKK"/>
    <property type="match status" value="1"/>
</dbReference>
<dbReference type="GO" id="GO:0036449">
    <property type="term" value="C:microtubule minus-end"/>
    <property type="evidence" value="ECO:0007669"/>
    <property type="project" value="TreeGrafter"/>
</dbReference>
<dbReference type="GO" id="GO:0005516">
    <property type="term" value="F:calmodulin binding"/>
    <property type="evidence" value="ECO:0007669"/>
    <property type="project" value="InterPro"/>
</dbReference>
<dbReference type="GO" id="GO:0031122">
    <property type="term" value="P:cytoplasmic microtubule organization"/>
    <property type="evidence" value="ECO:0007669"/>
    <property type="project" value="TreeGrafter"/>
</dbReference>
<dbReference type="InterPro" id="IPR011033">
    <property type="entry name" value="PRC_barrel-like_sf"/>
</dbReference>
<feature type="region of interest" description="Disordered" evidence="2">
    <location>
        <begin position="1"/>
        <end position="63"/>
    </location>
</feature>
<sequence>PRPPEEEVGGGSRRGGFTRQEYARRQQLKLMEELEKVLRPPRSTPRGTPRAPPRGPPRGTRPRCFLGVRVGCWASGWGIQQMSPPVPSRAASPSGPMSPGRGPPGKEREWENESSASSPASVPEYTGPRLYKEPSAKSNKHIIHNALAHCCLAGRVNEPQKIRVLEEVEKSKANHFLILFRDGSCQFRALYTLGGGDPPALSRLAGVGPRVVPLPMVEDIFKYNSDQKRFSRIPAKTMSMSVDAFTIPGHLWQPRRGGPGGGTPKKPGTPK</sequence>
<dbReference type="OrthoDB" id="2125658at2759"/>
<dbReference type="PANTHER" id="PTHR21595">
    <property type="entry name" value="PATRONIN"/>
    <property type="match status" value="1"/>
</dbReference>
<feature type="compositionally biased region" description="Low complexity" evidence="2">
    <location>
        <begin position="88"/>
        <end position="100"/>
    </location>
</feature>
<evidence type="ECO:0000313" key="4">
    <source>
        <dbReference type="EMBL" id="NXH13475.1"/>
    </source>
</evidence>
<dbReference type="Gene3D" id="3.10.20.360">
    <property type="entry name" value="CKK domain"/>
    <property type="match status" value="1"/>
</dbReference>
<accession>A0A7K9HKC3</accession>
<comment type="similarity">
    <text evidence="1">Belongs to the CAMSAP1 family.</text>
</comment>
<dbReference type="AlphaFoldDB" id="A0A7K9HKC3"/>
<organism evidence="4 5">
    <name type="scientific">Bucco capensis</name>
    <name type="common">collared puffbird</name>
    <dbReference type="NCBI Taxonomy" id="135168"/>
    <lineage>
        <taxon>Eukaryota</taxon>
        <taxon>Metazoa</taxon>
        <taxon>Chordata</taxon>
        <taxon>Craniata</taxon>
        <taxon>Vertebrata</taxon>
        <taxon>Euteleostomi</taxon>
        <taxon>Archelosauria</taxon>
        <taxon>Archosauria</taxon>
        <taxon>Dinosauria</taxon>
        <taxon>Saurischia</taxon>
        <taxon>Theropoda</taxon>
        <taxon>Coelurosauria</taxon>
        <taxon>Aves</taxon>
        <taxon>Neognathae</taxon>
        <taxon>Neoaves</taxon>
        <taxon>Telluraves</taxon>
        <taxon>Coraciimorphae</taxon>
        <taxon>Piciformes</taxon>
        <taxon>Bucconidae</taxon>
        <taxon>Bucco</taxon>
    </lineage>
</organism>
<dbReference type="GO" id="GO:0007026">
    <property type="term" value="P:negative regulation of microtubule depolymerization"/>
    <property type="evidence" value="ECO:0007669"/>
    <property type="project" value="TreeGrafter"/>
</dbReference>
<comment type="domain">
    <text evidence="1">The CKK domain binds microtubules.</text>
</comment>
<keyword evidence="1" id="KW-0493">Microtubule</keyword>
<feature type="non-terminal residue" evidence="4">
    <location>
        <position position="1"/>
    </location>
</feature>
<dbReference type="Pfam" id="PF08683">
    <property type="entry name" value="CAMSAP_CKK"/>
    <property type="match status" value="1"/>
</dbReference>
<evidence type="ECO:0000256" key="2">
    <source>
        <dbReference type="SAM" id="MobiDB-lite"/>
    </source>
</evidence>
<proteinExistence type="inferred from homology"/>
<dbReference type="InterPro" id="IPR038209">
    <property type="entry name" value="CKK_dom_sf"/>
</dbReference>
<gene>
    <name evidence="4" type="primary">Camsap3</name>
    <name evidence="4" type="ORF">BUCCAP_R15781</name>
</gene>
<evidence type="ECO:0000313" key="5">
    <source>
        <dbReference type="Proteomes" id="UP000534107"/>
    </source>
</evidence>
<dbReference type="PANTHER" id="PTHR21595:SF2">
    <property type="entry name" value="CALMODULIN-REGULATED SPECTRIN-ASSOCIATED PROTEIN 3"/>
    <property type="match status" value="1"/>
</dbReference>
<reference evidence="4 5" key="1">
    <citation type="submission" date="2019-09" db="EMBL/GenBank/DDBJ databases">
        <title>Bird 10,000 Genomes (B10K) Project - Family phase.</title>
        <authorList>
            <person name="Zhang G."/>
        </authorList>
    </citation>
    <scope>NUCLEOTIDE SEQUENCE [LARGE SCALE GENOMIC DNA]</scope>
    <source>
        <strain evidence="4">B10K-DU-001-16</strain>
        <tissue evidence="4">Muscle</tissue>
    </source>
</reference>
<feature type="region of interest" description="Disordered" evidence="2">
    <location>
        <begin position="83"/>
        <end position="131"/>
    </location>
</feature>
<dbReference type="EMBL" id="VWZO01007055">
    <property type="protein sequence ID" value="NXH13475.1"/>
    <property type="molecule type" value="Genomic_DNA"/>
</dbReference>
<dbReference type="SUPFAM" id="SSF50346">
    <property type="entry name" value="PRC-barrel domain"/>
    <property type="match status" value="1"/>
</dbReference>
<name>A0A7K9HKC3_9PICI</name>
<protein>
    <submittedName>
        <fullName evidence="4">cAMP3 protein</fullName>
    </submittedName>
</protein>
<dbReference type="SMART" id="SM01051">
    <property type="entry name" value="CAMSAP_CKK"/>
    <property type="match status" value="1"/>
</dbReference>
<evidence type="ECO:0000259" key="3">
    <source>
        <dbReference type="PROSITE" id="PS51508"/>
    </source>
</evidence>